<dbReference type="EMBL" id="JAUPFM010000016">
    <property type="protein sequence ID" value="KAK2825792.1"/>
    <property type="molecule type" value="Genomic_DNA"/>
</dbReference>
<reference evidence="1" key="1">
    <citation type="submission" date="2023-07" db="EMBL/GenBank/DDBJ databases">
        <title>Chromosome-level Genome Assembly of Striped Snakehead (Channa striata).</title>
        <authorList>
            <person name="Liu H."/>
        </authorList>
    </citation>
    <scope>NUCLEOTIDE SEQUENCE</scope>
    <source>
        <strain evidence="1">Gz</strain>
        <tissue evidence="1">Muscle</tissue>
    </source>
</reference>
<name>A0AA88LWN7_CHASR</name>
<evidence type="ECO:0000313" key="1">
    <source>
        <dbReference type="EMBL" id="KAK2825792.1"/>
    </source>
</evidence>
<organism evidence="1 2">
    <name type="scientific">Channa striata</name>
    <name type="common">Snakehead murrel</name>
    <name type="synonym">Ophicephalus striatus</name>
    <dbReference type="NCBI Taxonomy" id="64152"/>
    <lineage>
        <taxon>Eukaryota</taxon>
        <taxon>Metazoa</taxon>
        <taxon>Chordata</taxon>
        <taxon>Craniata</taxon>
        <taxon>Vertebrata</taxon>
        <taxon>Euteleostomi</taxon>
        <taxon>Actinopterygii</taxon>
        <taxon>Neopterygii</taxon>
        <taxon>Teleostei</taxon>
        <taxon>Neoteleostei</taxon>
        <taxon>Acanthomorphata</taxon>
        <taxon>Anabantaria</taxon>
        <taxon>Anabantiformes</taxon>
        <taxon>Channoidei</taxon>
        <taxon>Channidae</taxon>
        <taxon>Channa</taxon>
    </lineage>
</organism>
<comment type="caution">
    <text evidence="1">The sequence shown here is derived from an EMBL/GenBank/DDBJ whole genome shotgun (WGS) entry which is preliminary data.</text>
</comment>
<keyword evidence="2" id="KW-1185">Reference proteome</keyword>
<proteinExistence type="predicted"/>
<dbReference type="AlphaFoldDB" id="A0AA88LWN7"/>
<protein>
    <submittedName>
        <fullName evidence="1">Uncharacterized protein</fullName>
    </submittedName>
</protein>
<gene>
    <name evidence="1" type="ORF">Q5P01_020006</name>
</gene>
<dbReference type="Proteomes" id="UP001187415">
    <property type="component" value="Unassembled WGS sequence"/>
</dbReference>
<accession>A0AA88LWN7</accession>
<sequence>MPVLTAHGKMHAVRAQPESRRPVLEGLLGKHVGRRRTRGPRSFVGWDGPSCNLNITVMSNRRIQLCHPEKTRDPPRASADEHLREGTGVDEGRLCELSTRVPAELIPISLCDETTSGSIGPHRAIASLALSPTYNEPTAHETASSEVVCDQGTCGLDIRDLLEFLEPGEGEGCLDFGFAAFDWEEREASPYTLPNMEGLHDVFVDCFLRASTTILFWITDCITLTKEMVL</sequence>
<evidence type="ECO:0000313" key="2">
    <source>
        <dbReference type="Proteomes" id="UP001187415"/>
    </source>
</evidence>